<feature type="compositionally biased region" description="Basic and acidic residues" evidence="1">
    <location>
        <begin position="1564"/>
        <end position="1575"/>
    </location>
</feature>
<dbReference type="Pfam" id="PF20148">
    <property type="entry name" value="DUF6531"/>
    <property type="match status" value="1"/>
</dbReference>
<accession>A0A1G7D2D7</accession>
<dbReference type="InterPro" id="IPR031325">
    <property type="entry name" value="RHS_repeat"/>
</dbReference>
<gene>
    <name evidence="5" type="ORF">SAMN05192589_1183</name>
</gene>
<dbReference type="PANTHER" id="PTHR32305">
    <property type="match status" value="1"/>
</dbReference>
<keyword evidence="2" id="KW-0812">Transmembrane</keyword>
<dbReference type="Pfam" id="PF05593">
    <property type="entry name" value="RHS_repeat"/>
    <property type="match status" value="4"/>
</dbReference>
<dbReference type="STRING" id="187868.SAMN05192589_1183"/>
<feature type="transmembrane region" description="Helical" evidence="2">
    <location>
        <begin position="53"/>
        <end position="73"/>
    </location>
</feature>
<dbReference type="CDD" id="cd14742">
    <property type="entry name" value="PAAR_RHS"/>
    <property type="match status" value="1"/>
</dbReference>
<keyword evidence="2" id="KW-1133">Transmembrane helix</keyword>
<evidence type="ECO:0000256" key="1">
    <source>
        <dbReference type="SAM" id="MobiDB-lite"/>
    </source>
</evidence>
<dbReference type="OrthoDB" id="8553452at2"/>
<feature type="domain" description="DUF6531" evidence="4">
    <location>
        <begin position="261"/>
        <end position="336"/>
    </location>
</feature>
<dbReference type="InterPro" id="IPR045351">
    <property type="entry name" value="DUF6531"/>
</dbReference>
<dbReference type="EMBL" id="FMZC01000018">
    <property type="protein sequence ID" value="SDE45699.1"/>
    <property type="molecule type" value="Genomic_DNA"/>
</dbReference>
<dbReference type="Gene3D" id="3.90.930.1">
    <property type="match status" value="1"/>
</dbReference>
<evidence type="ECO:0000256" key="2">
    <source>
        <dbReference type="SAM" id="Phobius"/>
    </source>
</evidence>
<dbReference type="InterPro" id="IPR022385">
    <property type="entry name" value="Rhs_assc_core"/>
</dbReference>
<keyword evidence="6" id="KW-1185">Reference proteome</keyword>
<dbReference type="InterPro" id="IPR008727">
    <property type="entry name" value="PAAR_motif"/>
</dbReference>
<sequence>MPKAARLHDPIAHTYAREGHAAGSAAAVAIEFGAAVAIGAAVGTIACPGLGTLAGFLIGAAVFVGTLVVSHMFSLVGDFYQSFGEALGRSFSSDCGELTATGSTTVFVNKLPAIRAGLDVAMCDKHSMPPSLVNFGSENIFIDTFRAGREGDYVDCEAKISKGSEDVFFGGESVPVANFRAQEVPDSDRELASKARFWAGILGGAAGALKAGIKCFGIAVGMGVVGAKVMGEVMPSFDGGQSAAKNAGNSAGTALGNLLQGKPVHAVTGAKVLLGDDDTDFALSGALPIVWQRTYASNDARTGVLGTGWSLPFSVELVFEGGKAHYIDEQGRDIPFEDLPPGGQMFSVPEGLQLSRSEGGVYYIGMPSVGWVYTFGPRQSQMEGERLSLLQWADLNHNTIDYHRDAGGLVRHITDTSGHRLALHYTESAVAGSGPRLLRIDLTAGGMPGPLVEYRYSSDGDLVQVTDRAGRTVRRFEWVQHTMVAQTFESGLVAHYHWDQAGPGGRVLRHWLDDAGGGLPATAWTFEYDLPGEAQGDRRTRVTDHLGRVQLFDYDADQNVTRYEDPLGHVQRMEWNGQWQLLAWTRADGGRFTFDYDRLGNLVHATDPLGQSARIDWHERLQRVRATTAVDGSRWHYEYDDRGNCTEVLGPPLEPQEDDAPSSPVRYREATVYDARGLPVLTTDANGGRQQWQWTPEALLASHTDCSGKATRFEYDANGHLRARTDALGQTTQYIHDPLGRLLSVQRPDGSVQNYTYDAAGRLVSTSDSSQRATRYQYNLHGQLLTLQAPNGRAVHLGYDAAHRLSTLVNENHASYHFAYDHADRLVEERRPDSSRHTLEYDPAGRVVALVEHPGEDDVRLQAIAGHVPASPIRTLYRRDPLGRLQEKQILPSAGDESPGGALLQRFAYDPLHRLTRAQMLDASTQAPVHTVEYAYSALGDVVKETATDATTGERTELHHAHDALGNRTAAGLPDGRTLHHLYYGSGHLHQIHLDGVVVADIERDDLHREVLRTQGRLASRYAYDALGRRSAQWTQSAALRVNGHWAPGSATAHGAAWAQRLQRPAATDSLLKQWEYDSAGELARARHSRHGETEYRYDPVGRLLSTVHAGLPSALIGSGPGAAGDSAAAVLNEVFHYDPAGNRVIDRERATDSAGRGWVRNNRVKVLEDKRFDYDGFGRLVRKRIGAHTEQHFRYDAQHRMTQAAVVRAGKNGEPVSQVFRYRYDALGRRIAKADAFGETTFVWEGLRLLQERRGGQCSSYIYEPGSYTPLARIDGHGALEPEHPAAALALGDVDTVRGKENSVPTTNGDWADAHHAVSGPVGGLARKLAAMNEAHAGQSATTAEIPPATREEVTGAAAAPGARIYYFHTQANGLPEEMSDRNGNLVWRAQYRAWGSAVAEEWQAFDAVGRPVGAPVAESWTRASQQTAAAPQNLRMQGQYLDRETGLHYNTFRYYDPDLGAFTTPDPIGLAGGINLHGYAPNPVVWVDPWGWIKCGLTGDEVGNATNLPVVRPGSPQWKKAVESIKSGGKSNFRTANKADAESLLKAAKGNIENKPTYTDTPYKKGYEHHPNESHTANAPENNIPHIKWKDWESGKASGGAGHVFYEGD</sequence>
<evidence type="ECO:0000313" key="6">
    <source>
        <dbReference type="Proteomes" id="UP000198781"/>
    </source>
</evidence>
<evidence type="ECO:0000259" key="3">
    <source>
        <dbReference type="Pfam" id="PF03527"/>
    </source>
</evidence>
<proteinExistence type="predicted"/>
<dbReference type="Proteomes" id="UP000198781">
    <property type="component" value="Unassembled WGS sequence"/>
</dbReference>
<reference evidence="5 6" key="1">
    <citation type="submission" date="2016-10" db="EMBL/GenBank/DDBJ databases">
        <authorList>
            <person name="de Groot N.N."/>
        </authorList>
    </citation>
    <scope>NUCLEOTIDE SEQUENCE [LARGE SCALE GENOMIC DNA]</scope>
    <source>
        <strain evidence="5 6">DSM 16619</strain>
    </source>
</reference>
<dbReference type="RefSeq" id="WP_092745643.1">
    <property type="nucleotide sequence ID" value="NZ_FMZC01000018.1"/>
</dbReference>
<dbReference type="Pfam" id="PF03527">
    <property type="entry name" value="RHS"/>
    <property type="match status" value="1"/>
</dbReference>
<dbReference type="InterPro" id="IPR050708">
    <property type="entry name" value="T6SS_VgrG/RHS"/>
</dbReference>
<dbReference type="InterPro" id="IPR006530">
    <property type="entry name" value="YD"/>
</dbReference>
<name>A0A1G7D2D7_9BURK</name>
<dbReference type="InterPro" id="IPR001826">
    <property type="entry name" value="RHS"/>
</dbReference>
<dbReference type="PANTHER" id="PTHR32305:SF15">
    <property type="entry name" value="PROTEIN RHSA-RELATED"/>
    <property type="match status" value="1"/>
</dbReference>
<protein>
    <submittedName>
        <fullName evidence="5">RHS repeat-associated core domain-containing protein</fullName>
    </submittedName>
</protein>
<feature type="domain" description="RHS protein conserved region" evidence="3">
    <location>
        <begin position="1366"/>
        <end position="1402"/>
    </location>
</feature>
<evidence type="ECO:0000313" key="5">
    <source>
        <dbReference type="EMBL" id="SDE45699.1"/>
    </source>
</evidence>
<feature type="transmembrane region" description="Helical" evidence="2">
    <location>
        <begin position="25"/>
        <end position="46"/>
    </location>
</feature>
<evidence type="ECO:0000259" key="4">
    <source>
        <dbReference type="Pfam" id="PF20148"/>
    </source>
</evidence>
<feature type="region of interest" description="Disordered" evidence="1">
    <location>
        <begin position="1557"/>
        <end position="1584"/>
    </location>
</feature>
<dbReference type="Gene3D" id="2.180.10.10">
    <property type="entry name" value="RHS repeat-associated core"/>
    <property type="match status" value="2"/>
</dbReference>
<dbReference type="NCBIfam" id="TIGR03696">
    <property type="entry name" value="Rhs_assc_core"/>
    <property type="match status" value="1"/>
</dbReference>
<dbReference type="NCBIfam" id="TIGR01643">
    <property type="entry name" value="YD_repeat_2x"/>
    <property type="match status" value="7"/>
</dbReference>
<dbReference type="Gene3D" id="2.60.200.60">
    <property type="match status" value="1"/>
</dbReference>
<dbReference type="Pfam" id="PF05488">
    <property type="entry name" value="PAAR_motif"/>
    <property type="match status" value="1"/>
</dbReference>
<keyword evidence="2" id="KW-0472">Membrane</keyword>
<organism evidence="5 6">
    <name type="scientific">Paracidovorax valerianellae</name>
    <dbReference type="NCBI Taxonomy" id="187868"/>
    <lineage>
        <taxon>Bacteria</taxon>
        <taxon>Pseudomonadati</taxon>
        <taxon>Pseudomonadota</taxon>
        <taxon>Betaproteobacteria</taxon>
        <taxon>Burkholderiales</taxon>
        <taxon>Comamonadaceae</taxon>
        <taxon>Paracidovorax</taxon>
    </lineage>
</organism>